<feature type="non-terminal residue" evidence="1">
    <location>
        <position position="1"/>
    </location>
</feature>
<dbReference type="AlphaFoldDB" id="A0AAD6WWR6"/>
<comment type="caution">
    <text evidence="1">The sequence shown here is derived from an EMBL/GenBank/DDBJ whole genome shotgun (WGS) entry which is preliminary data.</text>
</comment>
<sequence>PDINIQEHVWAELERLLCTHKPLPQSEDQLWEALNWAWCQISQEFIDALYESLPRRIEALKRSQGWNTKY</sequence>
<gene>
    <name evidence="1" type="ORF">C8F04DRAFT_875684</name>
</gene>
<protein>
    <submittedName>
        <fullName evidence="1">Uncharacterized protein</fullName>
    </submittedName>
</protein>
<keyword evidence="2" id="KW-1185">Reference proteome</keyword>
<evidence type="ECO:0000313" key="2">
    <source>
        <dbReference type="Proteomes" id="UP001218188"/>
    </source>
</evidence>
<evidence type="ECO:0000313" key="1">
    <source>
        <dbReference type="EMBL" id="KAJ7027530.1"/>
    </source>
</evidence>
<feature type="non-terminal residue" evidence="1">
    <location>
        <position position="70"/>
    </location>
</feature>
<dbReference type="EMBL" id="JARJCM010000123">
    <property type="protein sequence ID" value="KAJ7027530.1"/>
    <property type="molecule type" value="Genomic_DNA"/>
</dbReference>
<reference evidence="1" key="1">
    <citation type="submission" date="2023-03" db="EMBL/GenBank/DDBJ databases">
        <title>Massive genome expansion in bonnet fungi (Mycena s.s.) driven by repeated elements and novel gene families across ecological guilds.</title>
        <authorList>
            <consortium name="Lawrence Berkeley National Laboratory"/>
            <person name="Harder C.B."/>
            <person name="Miyauchi S."/>
            <person name="Viragh M."/>
            <person name="Kuo A."/>
            <person name="Thoen E."/>
            <person name="Andreopoulos B."/>
            <person name="Lu D."/>
            <person name="Skrede I."/>
            <person name="Drula E."/>
            <person name="Henrissat B."/>
            <person name="Morin E."/>
            <person name="Kohler A."/>
            <person name="Barry K."/>
            <person name="LaButti K."/>
            <person name="Morin E."/>
            <person name="Salamov A."/>
            <person name="Lipzen A."/>
            <person name="Mereny Z."/>
            <person name="Hegedus B."/>
            <person name="Baldrian P."/>
            <person name="Stursova M."/>
            <person name="Weitz H."/>
            <person name="Taylor A."/>
            <person name="Grigoriev I.V."/>
            <person name="Nagy L.G."/>
            <person name="Martin F."/>
            <person name="Kauserud H."/>
        </authorList>
    </citation>
    <scope>NUCLEOTIDE SEQUENCE</scope>
    <source>
        <strain evidence="1">CBHHK200</strain>
    </source>
</reference>
<dbReference type="InterPro" id="IPR036397">
    <property type="entry name" value="RNaseH_sf"/>
</dbReference>
<proteinExistence type="predicted"/>
<name>A0AAD6WWR6_9AGAR</name>
<accession>A0AAD6WWR6</accession>
<organism evidence="1 2">
    <name type="scientific">Mycena alexandri</name>
    <dbReference type="NCBI Taxonomy" id="1745969"/>
    <lineage>
        <taxon>Eukaryota</taxon>
        <taxon>Fungi</taxon>
        <taxon>Dikarya</taxon>
        <taxon>Basidiomycota</taxon>
        <taxon>Agaricomycotina</taxon>
        <taxon>Agaricomycetes</taxon>
        <taxon>Agaricomycetidae</taxon>
        <taxon>Agaricales</taxon>
        <taxon>Marasmiineae</taxon>
        <taxon>Mycenaceae</taxon>
        <taxon>Mycena</taxon>
    </lineage>
</organism>
<dbReference type="GO" id="GO:0003676">
    <property type="term" value="F:nucleic acid binding"/>
    <property type="evidence" value="ECO:0007669"/>
    <property type="project" value="InterPro"/>
</dbReference>
<dbReference type="Gene3D" id="3.30.420.10">
    <property type="entry name" value="Ribonuclease H-like superfamily/Ribonuclease H"/>
    <property type="match status" value="1"/>
</dbReference>
<dbReference type="Proteomes" id="UP001218188">
    <property type="component" value="Unassembled WGS sequence"/>
</dbReference>